<proteinExistence type="predicted"/>
<reference evidence="1 2" key="1">
    <citation type="submission" date="2017-02" db="EMBL/GenBank/DDBJ databases">
        <authorList>
            <person name="Peterson S.W."/>
        </authorList>
    </citation>
    <scope>NUCLEOTIDE SEQUENCE [LARGE SCALE GENOMIC DNA]</scope>
    <source>
        <strain evidence="1 2">DSM 25262</strain>
    </source>
</reference>
<evidence type="ECO:0000313" key="2">
    <source>
        <dbReference type="Proteomes" id="UP000190961"/>
    </source>
</evidence>
<evidence type="ECO:0000313" key="1">
    <source>
        <dbReference type="EMBL" id="SKC63102.1"/>
    </source>
</evidence>
<organism evidence="1 2">
    <name type="scientific">Ohtaekwangia koreensis</name>
    <dbReference type="NCBI Taxonomy" id="688867"/>
    <lineage>
        <taxon>Bacteria</taxon>
        <taxon>Pseudomonadati</taxon>
        <taxon>Bacteroidota</taxon>
        <taxon>Cytophagia</taxon>
        <taxon>Cytophagales</taxon>
        <taxon>Fulvivirgaceae</taxon>
        <taxon>Ohtaekwangia</taxon>
    </lineage>
</organism>
<sequence>MKKYIINDTDVFHAASYPMEADELRVIRNILSTHACGNKGEMVISFAKDHSLKNDWIQNCAVLANVITSRDFKIANLELLFESCRDQKTFRRSLENYISDSLQ</sequence>
<protein>
    <submittedName>
        <fullName evidence="1">Uncharacterized protein</fullName>
    </submittedName>
</protein>
<dbReference type="EMBL" id="FUZU01000001">
    <property type="protein sequence ID" value="SKC63102.1"/>
    <property type="molecule type" value="Genomic_DNA"/>
</dbReference>
<dbReference type="Proteomes" id="UP000190961">
    <property type="component" value="Unassembled WGS sequence"/>
</dbReference>
<dbReference type="AlphaFoldDB" id="A0A1T5KHA5"/>
<name>A0A1T5KHA5_9BACT</name>
<dbReference type="RefSeq" id="WP_079686658.1">
    <property type="nucleotide sequence ID" value="NZ_FUZU01000001.1"/>
</dbReference>
<dbReference type="STRING" id="688867.SAMN05660236_2185"/>
<accession>A0A1T5KHA5</accession>
<dbReference type="OrthoDB" id="677919at2"/>
<gene>
    <name evidence="1" type="ORF">SAMN05660236_2185</name>
</gene>
<keyword evidence="2" id="KW-1185">Reference proteome</keyword>